<evidence type="ECO:0000259" key="1">
    <source>
        <dbReference type="PROSITE" id="PS50211"/>
    </source>
</evidence>
<dbReference type="InterPro" id="IPR037516">
    <property type="entry name" value="Tripartite_DENN"/>
</dbReference>
<keyword evidence="3" id="KW-1185">Reference proteome</keyword>
<dbReference type="GO" id="GO:0031410">
    <property type="term" value="C:cytoplasmic vesicle"/>
    <property type="evidence" value="ECO:0007669"/>
    <property type="project" value="TreeGrafter"/>
</dbReference>
<dbReference type="InterPro" id="IPR051696">
    <property type="entry name" value="DENN_Domain_GEFs"/>
</dbReference>
<dbReference type="InterPro" id="IPR005113">
    <property type="entry name" value="uDENN_dom"/>
</dbReference>
<evidence type="ECO:0000313" key="3">
    <source>
        <dbReference type="Proteomes" id="UP000054498"/>
    </source>
</evidence>
<dbReference type="SMART" id="SM00800">
    <property type="entry name" value="uDENN"/>
    <property type="match status" value="1"/>
</dbReference>
<dbReference type="InterPro" id="IPR043153">
    <property type="entry name" value="DENN_C"/>
</dbReference>
<dbReference type="KEGG" id="mng:MNEG_11246"/>
<accession>A0A0D2M683</accession>
<dbReference type="InterPro" id="IPR001194">
    <property type="entry name" value="cDENN_dom"/>
</dbReference>
<dbReference type="Gene3D" id="3.30.450.200">
    <property type="match status" value="1"/>
</dbReference>
<dbReference type="OrthoDB" id="550022at2759"/>
<gene>
    <name evidence="2" type="ORF">MNEG_11246</name>
</gene>
<sequence>MGSPTSMVDARAAGATLPLFEHFVVCGLSGHGLQTVQGEPGFLGTDVNYKPSFLDRLPHSDNPKRQPPPQLPTCCLPAGVNIILKEDIAGAVLNPRMYAVVLTEGDGTKVYASCLAYYDELPAELRARHEQLCGARALKALCLLSHQPYLACSERVLRELCNLAFVTGSPVPVVDVISHLLAVPCPSSAGSQARPILPSSRAVCFSVGSERLVACPPLPVGPPAGELSLRPLAELLSPHNMAALFVAVLLERRVLLRSRQYRLLTLVAESVVRLLHPFKFQHVYIPVMPYSLVEYLEV</sequence>
<proteinExistence type="predicted"/>
<dbReference type="SMART" id="SM00799">
    <property type="entry name" value="DENN"/>
    <property type="match status" value="1"/>
</dbReference>
<reference evidence="2 3" key="1">
    <citation type="journal article" date="2013" name="BMC Genomics">
        <title>Reconstruction of the lipid metabolism for the microalga Monoraphidium neglectum from its genome sequence reveals characteristics suitable for biofuel production.</title>
        <authorList>
            <person name="Bogen C."/>
            <person name="Al-Dilaimi A."/>
            <person name="Albersmeier A."/>
            <person name="Wichmann J."/>
            <person name="Grundmann M."/>
            <person name="Rupp O."/>
            <person name="Lauersen K.J."/>
            <person name="Blifernez-Klassen O."/>
            <person name="Kalinowski J."/>
            <person name="Goesmann A."/>
            <person name="Mussgnug J.H."/>
            <person name="Kruse O."/>
        </authorList>
    </citation>
    <scope>NUCLEOTIDE SEQUENCE [LARGE SCALE GENOMIC DNA]</scope>
    <source>
        <strain evidence="2 3">SAG 48.87</strain>
    </source>
</reference>
<name>A0A0D2M683_9CHLO</name>
<dbReference type="Pfam" id="PF02141">
    <property type="entry name" value="DENN"/>
    <property type="match status" value="1"/>
</dbReference>
<dbReference type="PANTHER" id="PTHR12296:SF21">
    <property type="entry name" value="DENN DOMAIN-CONTAINING PROTEIN 3"/>
    <property type="match status" value="1"/>
</dbReference>
<dbReference type="STRING" id="145388.A0A0D2M683"/>
<dbReference type="GeneID" id="25728489"/>
<dbReference type="PROSITE" id="PS50211">
    <property type="entry name" value="DENN"/>
    <property type="match status" value="1"/>
</dbReference>
<dbReference type="RefSeq" id="XP_013895736.1">
    <property type="nucleotide sequence ID" value="XM_014040282.1"/>
</dbReference>
<organism evidence="2 3">
    <name type="scientific">Monoraphidium neglectum</name>
    <dbReference type="NCBI Taxonomy" id="145388"/>
    <lineage>
        <taxon>Eukaryota</taxon>
        <taxon>Viridiplantae</taxon>
        <taxon>Chlorophyta</taxon>
        <taxon>core chlorophytes</taxon>
        <taxon>Chlorophyceae</taxon>
        <taxon>CS clade</taxon>
        <taxon>Sphaeropleales</taxon>
        <taxon>Selenastraceae</taxon>
        <taxon>Monoraphidium</taxon>
    </lineage>
</organism>
<dbReference type="GO" id="GO:0032483">
    <property type="term" value="P:regulation of Rab protein signal transduction"/>
    <property type="evidence" value="ECO:0007669"/>
    <property type="project" value="TreeGrafter"/>
</dbReference>
<dbReference type="EMBL" id="KK102875">
    <property type="protein sequence ID" value="KIY96716.1"/>
    <property type="molecule type" value="Genomic_DNA"/>
</dbReference>
<dbReference type="PANTHER" id="PTHR12296">
    <property type="entry name" value="DENN DOMAIN-CONTAINING PROTEIN 4"/>
    <property type="match status" value="1"/>
</dbReference>
<dbReference type="Gene3D" id="3.40.50.11500">
    <property type="match status" value="1"/>
</dbReference>
<dbReference type="AlphaFoldDB" id="A0A0D2M683"/>
<feature type="domain" description="UDENN" evidence="1">
    <location>
        <begin position="31"/>
        <end position="298"/>
    </location>
</feature>
<dbReference type="Proteomes" id="UP000054498">
    <property type="component" value="Unassembled WGS sequence"/>
</dbReference>
<evidence type="ECO:0000313" key="2">
    <source>
        <dbReference type="EMBL" id="KIY96716.1"/>
    </source>
</evidence>
<dbReference type="Pfam" id="PF03456">
    <property type="entry name" value="uDENN"/>
    <property type="match status" value="1"/>
</dbReference>
<protein>
    <recommendedName>
        <fullName evidence="1">UDENN domain-containing protein</fullName>
    </recommendedName>
</protein>